<dbReference type="Gene3D" id="3.30.460.10">
    <property type="entry name" value="Beta Polymerase, domain 2"/>
    <property type="match status" value="1"/>
</dbReference>
<dbReference type="InterPro" id="IPR043519">
    <property type="entry name" value="NT_sf"/>
</dbReference>
<dbReference type="CDD" id="cd05399">
    <property type="entry name" value="NT_Rel-Spo_like"/>
    <property type="match status" value="1"/>
</dbReference>
<dbReference type="SMART" id="SM00954">
    <property type="entry name" value="RelA_SpoT"/>
    <property type="match status" value="1"/>
</dbReference>
<dbReference type="AlphaFoldDB" id="A0A0F3N3B2"/>
<organism evidence="2 3">
    <name type="scientific">Rickettsia amblyommatis str. Ac/Pa</name>
    <dbReference type="NCBI Taxonomy" id="1359164"/>
    <lineage>
        <taxon>Bacteria</taxon>
        <taxon>Pseudomonadati</taxon>
        <taxon>Pseudomonadota</taxon>
        <taxon>Alphaproteobacteria</taxon>
        <taxon>Rickettsiales</taxon>
        <taxon>Rickettsiaceae</taxon>
        <taxon>Rickettsieae</taxon>
        <taxon>Rickettsia</taxon>
        <taxon>spotted fever group</taxon>
    </lineage>
</organism>
<dbReference type="GO" id="GO:0005886">
    <property type="term" value="C:plasma membrane"/>
    <property type="evidence" value="ECO:0007669"/>
    <property type="project" value="TreeGrafter"/>
</dbReference>
<name>A0A0F3N3B2_RICAM</name>
<proteinExistence type="predicted"/>
<sequence>MQGINTNDLHNIIAAISTKLYKANIAAEIHYRLKSPCSVLKKILKKAIAVKELKDLIAFRIIVNKKEDCYKVLDIIYNIYSVDVKKFKDYITNPKDNGYRALHVIINIYKRNIEIQIRSREMHNTAEFGTANHDEYKKTQEIRLRKLLSNDRFNTAYINTNIKNAYNILSRFNWTMSQLLAYEQILEDLCHNFRNGTCEKRKVDYPSGGSSLYLHVEKL</sequence>
<dbReference type="InterPro" id="IPR007685">
    <property type="entry name" value="RelA_SpoT"/>
</dbReference>
<dbReference type="RefSeq" id="WP_231571823.1">
    <property type="nucleotide sequence ID" value="NZ_LANR01000001.1"/>
</dbReference>
<evidence type="ECO:0000313" key="3">
    <source>
        <dbReference type="Proteomes" id="UP000033556"/>
    </source>
</evidence>
<accession>A0A0F3N3B2</accession>
<protein>
    <recommendedName>
        <fullName evidence="1">RelA/SpoT domain-containing protein</fullName>
    </recommendedName>
</protein>
<dbReference type="Pfam" id="PF04607">
    <property type="entry name" value="RelA_SpoT"/>
    <property type="match status" value="1"/>
</dbReference>
<dbReference type="SUPFAM" id="SSF81301">
    <property type="entry name" value="Nucleotidyltransferase"/>
    <property type="match status" value="1"/>
</dbReference>
<evidence type="ECO:0000313" key="2">
    <source>
        <dbReference type="EMBL" id="KJV62256.1"/>
    </source>
</evidence>
<dbReference type="Proteomes" id="UP000033556">
    <property type="component" value="Unassembled WGS sequence"/>
</dbReference>
<dbReference type="PANTHER" id="PTHR21262">
    <property type="entry name" value="GUANOSINE-3',5'-BIS DIPHOSPHATE 3'-PYROPHOSPHOHYDROLASE"/>
    <property type="match status" value="1"/>
</dbReference>
<gene>
    <name evidence="2" type="ORF">APHACPA_1277</name>
</gene>
<dbReference type="EMBL" id="LANR01000001">
    <property type="protein sequence ID" value="KJV62256.1"/>
    <property type="molecule type" value="Genomic_DNA"/>
</dbReference>
<feature type="domain" description="RelA/SpoT" evidence="1">
    <location>
        <begin position="31"/>
        <end position="140"/>
    </location>
</feature>
<dbReference type="PANTHER" id="PTHR21262:SF31">
    <property type="entry name" value="GTP PYROPHOSPHOKINASE"/>
    <property type="match status" value="1"/>
</dbReference>
<keyword evidence="3" id="KW-1185">Reference proteome</keyword>
<dbReference type="PATRIC" id="fig|1359164.3.peg.1262"/>
<reference evidence="2 3" key="1">
    <citation type="submission" date="2015-01" db="EMBL/GenBank/DDBJ databases">
        <title>Genome Sequencing of Rickettsiales.</title>
        <authorList>
            <person name="Daugherty S.C."/>
            <person name="Su Q."/>
            <person name="Abolude K."/>
            <person name="Beier-Sexton M."/>
            <person name="Carlyon J.A."/>
            <person name="Carter R."/>
            <person name="Day N.P."/>
            <person name="Dumler S.J."/>
            <person name="Dyachenko V."/>
            <person name="Godinez A."/>
            <person name="Kurtti T.J."/>
            <person name="Lichay M."/>
            <person name="Mullins K.E."/>
            <person name="Ott S."/>
            <person name="Pappas-Brown V."/>
            <person name="Paris D.H."/>
            <person name="Patel P."/>
            <person name="Richards A.L."/>
            <person name="Sadzewicz L."/>
            <person name="Sears K."/>
            <person name="Seidman D."/>
            <person name="Sengamalay N."/>
            <person name="Stenos J."/>
            <person name="Tallon L.J."/>
            <person name="Vincent G."/>
            <person name="Fraser C.M."/>
            <person name="Munderloh U."/>
            <person name="Dunning-Hotopp J.C."/>
        </authorList>
    </citation>
    <scope>NUCLEOTIDE SEQUENCE [LARGE SCALE GENOMIC DNA]</scope>
    <source>
        <strain evidence="2 3">Ac/Pa</strain>
    </source>
</reference>
<dbReference type="GO" id="GO:0015969">
    <property type="term" value="P:guanosine tetraphosphate metabolic process"/>
    <property type="evidence" value="ECO:0007669"/>
    <property type="project" value="InterPro"/>
</dbReference>
<evidence type="ECO:0000259" key="1">
    <source>
        <dbReference type="SMART" id="SM00954"/>
    </source>
</evidence>
<comment type="caution">
    <text evidence="2">The sequence shown here is derived from an EMBL/GenBank/DDBJ whole genome shotgun (WGS) entry which is preliminary data.</text>
</comment>